<organism evidence="2">
    <name type="scientific">Arundo donax</name>
    <name type="common">Giant reed</name>
    <name type="synonym">Donax arundinaceus</name>
    <dbReference type="NCBI Taxonomy" id="35708"/>
    <lineage>
        <taxon>Eukaryota</taxon>
        <taxon>Viridiplantae</taxon>
        <taxon>Streptophyta</taxon>
        <taxon>Embryophyta</taxon>
        <taxon>Tracheophyta</taxon>
        <taxon>Spermatophyta</taxon>
        <taxon>Magnoliopsida</taxon>
        <taxon>Liliopsida</taxon>
        <taxon>Poales</taxon>
        <taxon>Poaceae</taxon>
        <taxon>PACMAD clade</taxon>
        <taxon>Arundinoideae</taxon>
        <taxon>Arundineae</taxon>
        <taxon>Arundo</taxon>
    </lineage>
</organism>
<reference evidence="2" key="2">
    <citation type="journal article" date="2015" name="Data Brief">
        <title>Shoot transcriptome of the giant reed, Arundo donax.</title>
        <authorList>
            <person name="Barrero R.A."/>
            <person name="Guerrero F.D."/>
            <person name="Moolhuijzen P."/>
            <person name="Goolsby J.A."/>
            <person name="Tidwell J."/>
            <person name="Bellgard S.E."/>
            <person name="Bellgard M.I."/>
        </authorList>
    </citation>
    <scope>NUCLEOTIDE SEQUENCE</scope>
    <source>
        <tissue evidence="2">Shoot tissue taken approximately 20 cm above the soil surface</tissue>
    </source>
</reference>
<proteinExistence type="predicted"/>
<evidence type="ECO:0000313" key="2">
    <source>
        <dbReference type="EMBL" id="JAD85143.1"/>
    </source>
</evidence>
<evidence type="ECO:0000256" key="1">
    <source>
        <dbReference type="SAM" id="MobiDB-lite"/>
    </source>
</evidence>
<name>A0A0A9DEQ5_ARUDO</name>
<dbReference type="EMBL" id="GBRH01212752">
    <property type="protein sequence ID" value="JAD85143.1"/>
    <property type="molecule type" value="Transcribed_RNA"/>
</dbReference>
<reference evidence="2" key="1">
    <citation type="submission" date="2014-09" db="EMBL/GenBank/DDBJ databases">
        <authorList>
            <person name="Magalhaes I.L.F."/>
            <person name="Oliveira U."/>
            <person name="Santos F.R."/>
            <person name="Vidigal T.H.D.A."/>
            <person name="Brescovit A.D."/>
            <person name="Santos A.J."/>
        </authorList>
    </citation>
    <scope>NUCLEOTIDE SEQUENCE</scope>
    <source>
        <tissue evidence="2">Shoot tissue taken approximately 20 cm above the soil surface</tissue>
    </source>
</reference>
<dbReference type="AlphaFoldDB" id="A0A0A9DEQ5"/>
<accession>A0A0A9DEQ5</accession>
<protein>
    <submittedName>
        <fullName evidence="2">Uncharacterized protein</fullName>
    </submittedName>
</protein>
<feature type="region of interest" description="Disordered" evidence="1">
    <location>
        <begin position="1"/>
        <end position="20"/>
    </location>
</feature>
<sequence length="20" mass="2249">MSTTNRTRKMSAASTAQHLR</sequence>